<evidence type="ECO:0000256" key="5">
    <source>
        <dbReference type="PROSITE-ProRule" id="PRU00520"/>
    </source>
</evidence>
<keyword evidence="10" id="KW-1185">Reference proteome</keyword>
<evidence type="ECO:0000256" key="7">
    <source>
        <dbReference type="SAM" id="MobiDB-lite"/>
    </source>
</evidence>
<dbReference type="InterPro" id="IPR017968">
    <property type="entry name" value="Acylphosphatase_CS"/>
</dbReference>
<organism evidence="9 10">
    <name type="scientific">Knoellia aerolata DSM 18566</name>
    <dbReference type="NCBI Taxonomy" id="1385519"/>
    <lineage>
        <taxon>Bacteria</taxon>
        <taxon>Bacillati</taxon>
        <taxon>Actinomycetota</taxon>
        <taxon>Actinomycetes</taxon>
        <taxon>Micrococcales</taxon>
        <taxon>Intrasporangiaceae</taxon>
        <taxon>Knoellia</taxon>
    </lineage>
</organism>
<feature type="region of interest" description="Disordered" evidence="7">
    <location>
        <begin position="76"/>
        <end position="107"/>
    </location>
</feature>
<dbReference type="EC" id="3.6.1.7" evidence="2 5"/>
<evidence type="ECO:0000313" key="10">
    <source>
        <dbReference type="Proteomes" id="UP000030013"/>
    </source>
</evidence>
<evidence type="ECO:0000259" key="8">
    <source>
        <dbReference type="PROSITE" id="PS51160"/>
    </source>
</evidence>
<evidence type="ECO:0000256" key="3">
    <source>
        <dbReference type="ARBA" id="ARBA00015991"/>
    </source>
</evidence>
<feature type="active site" evidence="5">
    <location>
        <position position="31"/>
    </location>
</feature>
<evidence type="ECO:0000256" key="1">
    <source>
        <dbReference type="ARBA" id="ARBA00005614"/>
    </source>
</evidence>
<dbReference type="OrthoDB" id="3182027at2"/>
<dbReference type="AlphaFoldDB" id="A0A0A0K4D7"/>
<evidence type="ECO:0000256" key="4">
    <source>
        <dbReference type="ARBA" id="ARBA00047645"/>
    </source>
</evidence>
<dbReference type="Proteomes" id="UP000030013">
    <property type="component" value="Unassembled WGS sequence"/>
</dbReference>
<feature type="active site" evidence="5">
    <location>
        <position position="49"/>
    </location>
</feature>
<dbReference type="EMBL" id="AVPL01000003">
    <property type="protein sequence ID" value="KGN42686.1"/>
    <property type="molecule type" value="Genomic_DNA"/>
</dbReference>
<dbReference type="GO" id="GO:0003998">
    <property type="term" value="F:acylphosphatase activity"/>
    <property type="evidence" value="ECO:0007669"/>
    <property type="project" value="UniProtKB-EC"/>
</dbReference>
<name>A0A0A0K4D7_9MICO</name>
<dbReference type="PANTHER" id="PTHR47268">
    <property type="entry name" value="ACYLPHOSPHATASE"/>
    <property type="match status" value="1"/>
</dbReference>
<sequence>MESSADPDADGLRALRATVTVRGRVQGVGFRWWARARALELGLVGHARNTSDGRVEVVVQGPRDAVDRMVALLREEPSTTERPGRVTAVSTPLESAPRPDVTSFVER</sequence>
<dbReference type="PROSITE" id="PS51160">
    <property type="entry name" value="ACYLPHOSPHATASE_3"/>
    <property type="match status" value="1"/>
</dbReference>
<evidence type="ECO:0000256" key="2">
    <source>
        <dbReference type="ARBA" id="ARBA00012150"/>
    </source>
</evidence>
<dbReference type="eggNOG" id="COG1254">
    <property type="taxonomic scope" value="Bacteria"/>
</dbReference>
<evidence type="ECO:0000313" key="9">
    <source>
        <dbReference type="EMBL" id="KGN42686.1"/>
    </source>
</evidence>
<comment type="similarity">
    <text evidence="1 6">Belongs to the acylphosphatase family.</text>
</comment>
<dbReference type="PRINTS" id="PR00112">
    <property type="entry name" value="ACYLPHPHTASE"/>
</dbReference>
<accession>A0A0A0K4D7</accession>
<dbReference type="Pfam" id="PF00708">
    <property type="entry name" value="Acylphosphatase"/>
    <property type="match status" value="1"/>
</dbReference>
<dbReference type="Gene3D" id="3.30.70.100">
    <property type="match status" value="1"/>
</dbReference>
<dbReference type="RefSeq" id="WP_035932579.1">
    <property type="nucleotide sequence ID" value="NZ_AVPL01000003.1"/>
</dbReference>
<dbReference type="InterPro" id="IPR036046">
    <property type="entry name" value="Acylphosphatase-like_dom_sf"/>
</dbReference>
<gene>
    <name evidence="9" type="ORF">N801_14225</name>
</gene>
<comment type="caution">
    <text evidence="9">The sequence shown here is derived from an EMBL/GenBank/DDBJ whole genome shotgun (WGS) entry which is preliminary data.</text>
</comment>
<dbReference type="InterPro" id="IPR020456">
    <property type="entry name" value="Acylphosphatase"/>
</dbReference>
<keyword evidence="5" id="KW-0378">Hydrolase</keyword>
<dbReference type="PROSITE" id="PS00150">
    <property type="entry name" value="ACYLPHOSPHATASE_1"/>
    <property type="match status" value="1"/>
</dbReference>
<dbReference type="SUPFAM" id="SSF54975">
    <property type="entry name" value="Acylphosphatase/BLUF domain-like"/>
    <property type="match status" value="1"/>
</dbReference>
<reference evidence="9 10" key="1">
    <citation type="submission" date="2013-08" db="EMBL/GenBank/DDBJ databases">
        <title>The genome sequence of Knoellia aerolata.</title>
        <authorList>
            <person name="Zhu W."/>
            <person name="Wang G."/>
        </authorList>
    </citation>
    <scope>NUCLEOTIDE SEQUENCE [LARGE SCALE GENOMIC DNA]</scope>
    <source>
        <strain evidence="9 10">DSM 18566</strain>
    </source>
</reference>
<comment type="catalytic activity">
    <reaction evidence="4 5">
        <text>an acyl phosphate + H2O = a carboxylate + phosphate + H(+)</text>
        <dbReference type="Rhea" id="RHEA:14965"/>
        <dbReference type="ChEBI" id="CHEBI:15377"/>
        <dbReference type="ChEBI" id="CHEBI:15378"/>
        <dbReference type="ChEBI" id="CHEBI:29067"/>
        <dbReference type="ChEBI" id="CHEBI:43474"/>
        <dbReference type="ChEBI" id="CHEBI:59918"/>
        <dbReference type="EC" id="3.6.1.7"/>
    </reaction>
</comment>
<protein>
    <recommendedName>
        <fullName evidence="3 5">acylphosphatase</fullName>
        <ecNumber evidence="2 5">3.6.1.7</ecNumber>
    </recommendedName>
</protein>
<dbReference type="InterPro" id="IPR001792">
    <property type="entry name" value="Acylphosphatase-like_dom"/>
</dbReference>
<evidence type="ECO:0000256" key="6">
    <source>
        <dbReference type="RuleBase" id="RU004168"/>
    </source>
</evidence>
<dbReference type="NCBIfam" id="NF010997">
    <property type="entry name" value="PRK14422.1"/>
    <property type="match status" value="1"/>
</dbReference>
<proteinExistence type="inferred from homology"/>
<dbReference type="STRING" id="1385519.N801_14225"/>
<dbReference type="PANTHER" id="PTHR47268:SF4">
    <property type="entry name" value="ACYLPHOSPHATASE"/>
    <property type="match status" value="1"/>
</dbReference>
<feature type="domain" description="Acylphosphatase-like" evidence="8">
    <location>
        <begin position="16"/>
        <end position="107"/>
    </location>
</feature>